<accession>A0ABV5XZ78</accession>
<gene>
    <name evidence="3" type="ORF">ACFFP1_08235</name>
</gene>
<evidence type="ECO:0000313" key="4">
    <source>
        <dbReference type="Proteomes" id="UP001589702"/>
    </source>
</evidence>
<evidence type="ECO:0000256" key="2">
    <source>
        <dbReference type="SAM" id="SignalP"/>
    </source>
</evidence>
<feature type="compositionally biased region" description="Polar residues" evidence="1">
    <location>
        <begin position="77"/>
        <end position="90"/>
    </location>
</feature>
<evidence type="ECO:0008006" key="5">
    <source>
        <dbReference type="Google" id="ProtNLM"/>
    </source>
</evidence>
<keyword evidence="2" id="KW-0732">Signal</keyword>
<evidence type="ECO:0000256" key="1">
    <source>
        <dbReference type="SAM" id="MobiDB-lite"/>
    </source>
</evidence>
<proteinExistence type="predicted"/>
<feature type="signal peptide" evidence="2">
    <location>
        <begin position="1"/>
        <end position="22"/>
    </location>
</feature>
<name>A0ABV5XZ78_ARTRM</name>
<keyword evidence="4" id="KW-1185">Reference proteome</keyword>
<dbReference type="RefSeq" id="WP_234752890.1">
    <property type="nucleotide sequence ID" value="NZ_BAAAWN010000001.1"/>
</dbReference>
<reference evidence="3 4" key="1">
    <citation type="submission" date="2024-09" db="EMBL/GenBank/DDBJ databases">
        <authorList>
            <person name="Sun Q."/>
            <person name="Mori K."/>
        </authorList>
    </citation>
    <scope>NUCLEOTIDE SEQUENCE [LARGE SCALE GENOMIC DNA]</scope>
    <source>
        <strain evidence="3 4">JCM 1334</strain>
    </source>
</reference>
<sequence length="217" mass="22567">MKTPSPFRRPFAALLPAVIATAALGGCAVGAPAQVSPSGAAASRLDPTTENLSWDNGNRILGDENGGHTPDVGTSLGDPTSGWQTDNSSVATDGVTTFTAQKTQCKVRTTQMRNQPSELVAGDDRASTLKVLSILAPGEKDLVASAKDTTLGYGAAGIHDVAMLSVSFQSGSTYDFTAIRTFNKPAVTIEVEAICPTLDTLKSTWSEIHKSTTINAL</sequence>
<evidence type="ECO:0000313" key="3">
    <source>
        <dbReference type="EMBL" id="MFB9819490.1"/>
    </source>
</evidence>
<feature type="chain" id="PRO_5046948475" description="Lipoprotein" evidence="2">
    <location>
        <begin position="23"/>
        <end position="217"/>
    </location>
</feature>
<feature type="region of interest" description="Disordered" evidence="1">
    <location>
        <begin position="33"/>
        <end position="90"/>
    </location>
</feature>
<feature type="compositionally biased region" description="Polar residues" evidence="1">
    <location>
        <begin position="46"/>
        <end position="56"/>
    </location>
</feature>
<protein>
    <recommendedName>
        <fullName evidence="5">Lipoprotein</fullName>
    </recommendedName>
</protein>
<comment type="caution">
    <text evidence="3">The sequence shown here is derived from an EMBL/GenBank/DDBJ whole genome shotgun (WGS) entry which is preliminary data.</text>
</comment>
<dbReference type="Proteomes" id="UP001589702">
    <property type="component" value="Unassembled WGS sequence"/>
</dbReference>
<dbReference type="EMBL" id="JBHMBC010000010">
    <property type="protein sequence ID" value="MFB9819490.1"/>
    <property type="molecule type" value="Genomic_DNA"/>
</dbReference>
<dbReference type="PROSITE" id="PS51257">
    <property type="entry name" value="PROKAR_LIPOPROTEIN"/>
    <property type="match status" value="1"/>
</dbReference>
<organism evidence="3 4">
    <name type="scientific">Arthrobacter ramosus</name>
    <dbReference type="NCBI Taxonomy" id="1672"/>
    <lineage>
        <taxon>Bacteria</taxon>
        <taxon>Bacillati</taxon>
        <taxon>Actinomycetota</taxon>
        <taxon>Actinomycetes</taxon>
        <taxon>Micrococcales</taxon>
        <taxon>Micrococcaceae</taxon>
        <taxon>Arthrobacter</taxon>
    </lineage>
</organism>